<evidence type="ECO:0000256" key="1">
    <source>
        <dbReference type="SAM" id="Phobius"/>
    </source>
</evidence>
<dbReference type="EMBL" id="CADCWN010000148">
    <property type="protein sequence ID" value="CAA9570087.1"/>
    <property type="molecule type" value="Genomic_DNA"/>
</dbReference>
<name>A0A6J4V6I4_9BACT</name>
<evidence type="ECO:0000313" key="2">
    <source>
        <dbReference type="EMBL" id="CAA9570087.1"/>
    </source>
</evidence>
<dbReference type="AlphaFoldDB" id="A0A6J4V6I4"/>
<accession>A0A6J4V6I4</accession>
<keyword evidence="1" id="KW-1133">Transmembrane helix</keyword>
<organism evidence="2">
    <name type="scientific">uncultured Thermomicrobiales bacterium</name>
    <dbReference type="NCBI Taxonomy" id="1645740"/>
    <lineage>
        <taxon>Bacteria</taxon>
        <taxon>Pseudomonadati</taxon>
        <taxon>Thermomicrobiota</taxon>
        <taxon>Thermomicrobia</taxon>
        <taxon>Thermomicrobiales</taxon>
        <taxon>environmental samples</taxon>
    </lineage>
</organism>
<evidence type="ECO:0008006" key="3">
    <source>
        <dbReference type="Google" id="ProtNLM"/>
    </source>
</evidence>
<reference evidence="2" key="1">
    <citation type="submission" date="2020-02" db="EMBL/GenBank/DDBJ databases">
        <authorList>
            <person name="Meier V. D."/>
        </authorList>
    </citation>
    <scope>NUCLEOTIDE SEQUENCE</scope>
    <source>
        <strain evidence="2">AVDCRST_MAG18</strain>
    </source>
</reference>
<feature type="transmembrane region" description="Helical" evidence="1">
    <location>
        <begin position="90"/>
        <end position="112"/>
    </location>
</feature>
<gene>
    <name evidence="2" type="ORF">AVDCRST_MAG18-1880</name>
</gene>
<keyword evidence="1" id="KW-0472">Membrane</keyword>
<proteinExistence type="predicted"/>
<protein>
    <recommendedName>
        <fullName evidence="3">Copper resistance protein D domain-containing protein</fullName>
    </recommendedName>
</protein>
<feature type="transmembrane region" description="Helical" evidence="1">
    <location>
        <begin position="12"/>
        <end position="32"/>
    </location>
</feature>
<keyword evidence="1" id="KW-0812">Transmembrane</keyword>
<feature type="transmembrane region" description="Helical" evidence="1">
    <location>
        <begin position="133"/>
        <end position="154"/>
    </location>
</feature>
<sequence length="161" mass="16999">MLDAGDLLLVVMRWAHGLATIVWLGGGAYATLIQGRELRQLDDLDVAARLGRTTGAAFGRWVNAAIVVFIVSGVILTFDRLASRGATVGYGVTLALKVALALWMFGLAGGLGRRRRRAPSGPFAGMRRALGSPVALLWLGGIVVLLAAILKTLYESALRSG</sequence>
<feature type="transmembrane region" description="Helical" evidence="1">
    <location>
        <begin position="58"/>
        <end position="78"/>
    </location>
</feature>